<dbReference type="AlphaFoldDB" id="A0A2K8SD59"/>
<feature type="domain" description="N-acetyltransferase" evidence="1">
    <location>
        <begin position="121"/>
        <end position="255"/>
    </location>
</feature>
<organism evidence="2 3">
    <name type="scientific">Spiroplasma floricola 23-6</name>
    <dbReference type="NCBI Taxonomy" id="1336749"/>
    <lineage>
        <taxon>Bacteria</taxon>
        <taxon>Bacillati</taxon>
        <taxon>Mycoplasmatota</taxon>
        <taxon>Mollicutes</taxon>
        <taxon>Entomoplasmatales</taxon>
        <taxon>Spiroplasmataceae</taxon>
        <taxon>Spiroplasma</taxon>
    </lineage>
</organism>
<dbReference type="SUPFAM" id="SSF55729">
    <property type="entry name" value="Acyl-CoA N-acyltransferases (Nat)"/>
    <property type="match status" value="1"/>
</dbReference>
<dbReference type="RefSeq" id="WP_100916391.1">
    <property type="nucleotide sequence ID" value="NZ_CP025057.1"/>
</dbReference>
<dbReference type="InterPro" id="IPR016181">
    <property type="entry name" value="Acyl_CoA_acyltransferase"/>
</dbReference>
<dbReference type="CDD" id="cd04301">
    <property type="entry name" value="NAT_SF"/>
    <property type="match status" value="1"/>
</dbReference>
<evidence type="ECO:0000313" key="3">
    <source>
        <dbReference type="Proteomes" id="UP000231823"/>
    </source>
</evidence>
<gene>
    <name evidence="2" type="ORF">SFLOR_v1c03470</name>
</gene>
<name>A0A2K8SD59_9MOLU</name>
<sequence>MKLKYNHKISNNNKYDLIATTYLSYFVDPVYNHFNRIKLDNFEILECDNHSNAIVTSNWNYKENFSRELKKYEPKYLINFTEKAYNNQPLENIKFKGNYKFMELNLNKIKRFSNYEIKNTEFLKLENKKELDSFVKIIAEVFSDEVSDSNKFYGIFDEYQQISELFVVKYNNEIVGTGHLTHFDNKCTIVDDIAISEKARGKGIATFLMKSLINWSMEKNQNELYLFGSDDAFNIYKKLGFKEDKFWLEQFQFNY</sequence>
<proteinExistence type="predicted"/>
<dbReference type="Proteomes" id="UP000231823">
    <property type="component" value="Chromosome"/>
</dbReference>
<dbReference type="GO" id="GO:0016747">
    <property type="term" value="F:acyltransferase activity, transferring groups other than amino-acyl groups"/>
    <property type="evidence" value="ECO:0007669"/>
    <property type="project" value="InterPro"/>
</dbReference>
<dbReference type="Gene3D" id="3.40.630.30">
    <property type="match status" value="1"/>
</dbReference>
<dbReference type="EMBL" id="CP025057">
    <property type="protein sequence ID" value="AUB31404.1"/>
    <property type="molecule type" value="Genomic_DNA"/>
</dbReference>
<dbReference type="PROSITE" id="PS51186">
    <property type="entry name" value="GNAT"/>
    <property type="match status" value="1"/>
</dbReference>
<protein>
    <submittedName>
        <fullName evidence="2">GNAT family N-acetyltransferase</fullName>
    </submittedName>
</protein>
<keyword evidence="3" id="KW-1185">Reference proteome</keyword>
<evidence type="ECO:0000259" key="1">
    <source>
        <dbReference type="PROSITE" id="PS51186"/>
    </source>
</evidence>
<evidence type="ECO:0000313" key="2">
    <source>
        <dbReference type="EMBL" id="AUB31404.1"/>
    </source>
</evidence>
<dbReference type="KEGG" id="sfz:SFLOR_v1c03470"/>
<accession>A0A2K8SD59</accession>
<dbReference type="Pfam" id="PF00583">
    <property type="entry name" value="Acetyltransf_1"/>
    <property type="match status" value="1"/>
</dbReference>
<dbReference type="OrthoDB" id="119498at2"/>
<keyword evidence="2" id="KW-0808">Transferase</keyword>
<dbReference type="InterPro" id="IPR000182">
    <property type="entry name" value="GNAT_dom"/>
</dbReference>
<reference evidence="2 3" key="1">
    <citation type="submission" date="2017-12" db="EMBL/GenBank/DDBJ databases">
        <title>Complete genome sequence of Spiroplasma floricola 23-6 (ATCC 29989).</title>
        <authorList>
            <person name="Tsai Y.-M."/>
            <person name="Wu P.-S."/>
            <person name="Lo W.-S."/>
            <person name="Kuo C.-H."/>
        </authorList>
    </citation>
    <scope>NUCLEOTIDE SEQUENCE [LARGE SCALE GENOMIC DNA]</scope>
    <source>
        <strain evidence="2 3">23-6</strain>
    </source>
</reference>